<keyword evidence="2" id="KW-1185">Reference proteome</keyword>
<protein>
    <submittedName>
        <fullName evidence="1">Uncharacterized protein</fullName>
    </submittedName>
</protein>
<evidence type="ECO:0000313" key="1">
    <source>
        <dbReference type="EMBL" id="GBM77130.1"/>
    </source>
</evidence>
<name>A0A4Y2IHU6_ARAVE</name>
<comment type="caution">
    <text evidence="1">The sequence shown here is derived from an EMBL/GenBank/DDBJ whole genome shotgun (WGS) entry which is preliminary data.</text>
</comment>
<evidence type="ECO:0000313" key="2">
    <source>
        <dbReference type="Proteomes" id="UP000499080"/>
    </source>
</evidence>
<proteinExistence type="predicted"/>
<accession>A0A4Y2IHU6</accession>
<reference evidence="1 2" key="1">
    <citation type="journal article" date="2019" name="Sci. Rep.">
        <title>Orb-weaving spider Araneus ventricosus genome elucidates the spidroin gene catalogue.</title>
        <authorList>
            <person name="Kono N."/>
            <person name="Nakamura H."/>
            <person name="Ohtoshi R."/>
            <person name="Moran D.A.P."/>
            <person name="Shinohara A."/>
            <person name="Yoshida Y."/>
            <person name="Fujiwara M."/>
            <person name="Mori M."/>
            <person name="Tomita M."/>
            <person name="Arakawa K."/>
        </authorList>
    </citation>
    <scope>NUCLEOTIDE SEQUENCE [LARGE SCALE GENOMIC DNA]</scope>
</reference>
<dbReference type="EMBL" id="BGPR01002668">
    <property type="protein sequence ID" value="GBM77130.1"/>
    <property type="molecule type" value="Genomic_DNA"/>
</dbReference>
<sequence>MEEHRARNGILDLLDHLEQGLFADQKREADPGNQTETSKPAVRNPWATYHKWAANSVLVGRGRLVKSRSQRRFKSTHSFLAL</sequence>
<dbReference type="AlphaFoldDB" id="A0A4Y2IHU6"/>
<organism evidence="1 2">
    <name type="scientific">Araneus ventricosus</name>
    <name type="common">Orbweaver spider</name>
    <name type="synonym">Epeira ventricosa</name>
    <dbReference type="NCBI Taxonomy" id="182803"/>
    <lineage>
        <taxon>Eukaryota</taxon>
        <taxon>Metazoa</taxon>
        <taxon>Ecdysozoa</taxon>
        <taxon>Arthropoda</taxon>
        <taxon>Chelicerata</taxon>
        <taxon>Arachnida</taxon>
        <taxon>Araneae</taxon>
        <taxon>Araneomorphae</taxon>
        <taxon>Entelegynae</taxon>
        <taxon>Araneoidea</taxon>
        <taxon>Araneidae</taxon>
        <taxon>Araneus</taxon>
    </lineage>
</organism>
<gene>
    <name evidence="1" type="ORF">AVEN_114440_1</name>
</gene>
<dbReference type="Proteomes" id="UP000499080">
    <property type="component" value="Unassembled WGS sequence"/>
</dbReference>